<organism evidence="5 6">
    <name type="scientific">Asticcacaulis excentricus</name>
    <dbReference type="NCBI Taxonomy" id="78587"/>
    <lineage>
        <taxon>Bacteria</taxon>
        <taxon>Pseudomonadati</taxon>
        <taxon>Pseudomonadota</taxon>
        <taxon>Alphaproteobacteria</taxon>
        <taxon>Caulobacterales</taxon>
        <taxon>Caulobacteraceae</taxon>
        <taxon>Asticcacaulis</taxon>
    </lineage>
</organism>
<proteinExistence type="predicted"/>
<dbReference type="Proteomes" id="UP000278756">
    <property type="component" value="Chromosome 1"/>
</dbReference>
<keyword evidence="2" id="KW-0238">DNA-binding</keyword>
<keyword evidence="1" id="KW-0805">Transcription regulation</keyword>
<evidence type="ECO:0000256" key="1">
    <source>
        <dbReference type="ARBA" id="ARBA00023015"/>
    </source>
</evidence>
<dbReference type="SMART" id="SM00354">
    <property type="entry name" value="HTH_LACI"/>
    <property type="match status" value="1"/>
</dbReference>
<dbReference type="PANTHER" id="PTHR30146">
    <property type="entry name" value="LACI-RELATED TRANSCRIPTIONAL REPRESSOR"/>
    <property type="match status" value="1"/>
</dbReference>
<reference evidence="6" key="2">
    <citation type="journal article" date="2017" name="Plant Physiol. Biochem.">
        <title>Differential oxidative and antioxidative response of duckweed Lemna minor toward plant growth promoting/inhibiting bacteria.</title>
        <authorList>
            <person name="Ishizawa H."/>
            <person name="Kuroda M."/>
            <person name="Morikawa M."/>
            <person name="Ike M."/>
        </authorList>
    </citation>
    <scope>NUCLEOTIDE SEQUENCE [LARGE SCALE GENOMIC DNA]</scope>
    <source>
        <strain evidence="6">M6</strain>
    </source>
</reference>
<dbReference type="Pfam" id="PF13377">
    <property type="entry name" value="Peripla_BP_3"/>
    <property type="match status" value="1"/>
</dbReference>
<dbReference type="InterPro" id="IPR010982">
    <property type="entry name" value="Lambda_DNA-bd_dom_sf"/>
</dbReference>
<dbReference type="Pfam" id="PF00356">
    <property type="entry name" value="LacI"/>
    <property type="match status" value="1"/>
</dbReference>
<dbReference type="OrthoDB" id="8433438at2"/>
<protein>
    <submittedName>
        <fullName evidence="5">Ribose operon repressor</fullName>
    </submittedName>
</protein>
<evidence type="ECO:0000313" key="5">
    <source>
        <dbReference type="EMBL" id="BBF80108.1"/>
    </source>
</evidence>
<dbReference type="CDD" id="cd01392">
    <property type="entry name" value="HTH_LacI"/>
    <property type="match status" value="1"/>
</dbReference>
<dbReference type="SUPFAM" id="SSF53822">
    <property type="entry name" value="Periplasmic binding protein-like I"/>
    <property type="match status" value="1"/>
</dbReference>
<dbReference type="Gene3D" id="1.10.260.40">
    <property type="entry name" value="lambda repressor-like DNA-binding domains"/>
    <property type="match status" value="1"/>
</dbReference>
<dbReference type="SUPFAM" id="SSF47413">
    <property type="entry name" value="lambda repressor-like DNA-binding domains"/>
    <property type="match status" value="1"/>
</dbReference>
<name>A0A3G9G757_9CAUL</name>
<dbReference type="Gene3D" id="3.40.50.2300">
    <property type="match status" value="2"/>
</dbReference>
<accession>A0A3G9G757</accession>
<evidence type="ECO:0000256" key="2">
    <source>
        <dbReference type="ARBA" id="ARBA00023125"/>
    </source>
</evidence>
<dbReference type="InterPro" id="IPR028082">
    <property type="entry name" value="Peripla_BP_I"/>
</dbReference>
<dbReference type="PROSITE" id="PS50932">
    <property type="entry name" value="HTH_LACI_2"/>
    <property type="match status" value="1"/>
</dbReference>
<evidence type="ECO:0000313" key="6">
    <source>
        <dbReference type="Proteomes" id="UP000278756"/>
    </source>
</evidence>
<dbReference type="AlphaFoldDB" id="A0A3G9G757"/>
<evidence type="ECO:0000259" key="4">
    <source>
        <dbReference type="PROSITE" id="PS50932"/>
    </source>
</evidence>
<dbReference type="GO" id="GO:0003700">
    <property type="term" value="F:DNA-binding transcription factor activity"/>
    <property type="evidence" value="ECO:0007669"/>
    <property type="project" value="TreeGrafter"/>
</dbReference>
<evidence type="ECO:0000256" key="3">
    <source>
        <dbReference type="ARBA" id="ARBA00023163"/>
    </source>
</evidence>
<dbReference type="GO" id="GO:0000976">
    <property type="term" value="F:transcription cis-regulatory region binding"/>
    <property type="evidence" value="ECO:0007669"/>
    <property type="project" value="TreeGrafter"/>
</dbReference>
<dbReference type="RefSeq" id="WP_126420343.1">
    <property type="nucleotide sequence ID" value="NZ_AP018827.1"/>
</dbReference>
<keyword evidence="3" id="KW-0804">Transcription</keyword>
<dbReference type="PROSITE" id="PS00356">
    <property type="entry name" value="HTH_LACI_1"/>
    <property type="match status" value="1"/>
</dbReference>
<dbReference type="InterPro" id="IPR046335">
    <property type="entry name" value="LacI/GalR-like_sensor"/>
</dbReference>
<dbReference type="InterPro" id="IPR000843">
    <property type="entry name" value="HTH_LacI"/>
</dbReference>
<feature type="domain" description="HTH lacI-type" evidence="4">
    <location>
        <begin position="9"/>
        <end position="63"/>
    </location>
</feature>
<reference evidence="6" key="1">
    <citation type="journal article" date="2017" name="Biotechnol. Biofuels">
        <title>Evaluation of environmental bacterial communities as a factor affecting the growth of duckweed Lemna minor.</title>
        <authorList>
            <person name="Ishizawa H."/>
            <person name="Kuroda M."/>
            <person name="Morikawa M."/>
            <person name="Ike M."/>
        </authorList>
    </citation>
    <scope>NUCLEOTIDE SEQUENCE [LARGE SCALE GENOMIC DNA]</scope>
    <source>
        <strain evidence="6">M6</strain>
    </source>
</reference>
<dbReference type="PANTHER" id="PTHR30146:SF120">
    <property type="entry name" value="ALANINE RACEMASE"/>
    <property type="match status" value="1"/>
</dbReference>
<dbReference type="EMBL" id="AP018827">
    <property type="protein sequence ID" value="BBF80108.1"/>
    <property type="molecule type" value="Genomic_DNA"/>
</dbReference>
<sequence length="338" mass="36557">MSDTLPAKVKMTDIARLAEVSLATVSRALADSPLVPEPQKQRIIAIAEAHGYAVNQAARNLRMQTTRTIGLVLPLGHETGQQMTDPFLLELVGYLSEEVFRRGYDLLFSKNLSPQSGWLNSLVKSHRFDAMLVLGQSDQHDEINAISTHYNPMVVWGERLSDQGYCSVGVDNVHGGRLAAEHLLSKGRKQILFLGPAQVPEVAARLKGFGEGLALAGQKVTPSQIIETHFTPDSAYETVKGLVASRRRFDAIFAASDVIAVAAINALIDAGRRVPEDVAVCGFDDVAMSKTMSPALTTVKQDLRLGAQLMVDLLFRRLAGEKTSSAVLAAGLIERAST</sequence>
<gene>
    <name evidence="5" type="ORF">EM6_0686</name>
</gene>